<feature type="transmembrane region" description="Helical" evidence="1">
    <location>
        <begin position="35"/>
        <end position="55"/>
    </location>
</feature>
<sequence>MPGIGIAWCPQRTVRVGADVEGGEAPGTHGDGGCLLLVDVLFSFLLLGVAIAMMVPRNSLVDFSRCLYLVSIAPVLILYGFDVVGGMALMSWTRCSWYRVDLLAELMVCYRTCSEISYDRPCSYMKEKNHGTFLWHLRKVRRRLIRRYLCTSAPPWPDLWAGQLRLWSVMDVGDASRPFRAHNL</sequence>
<organism evidence="2 3">
    <name type="scientific">Microdochium trichocladiopsis</name>
    <dbReference type="NCBI Taxonomy" id="1682393"/>
    <lineage>
        <taxon>Eukaryota</taxon>
        <taxon>Fungi</taxon>
        <taxon>Dikarya</taxon>
        <taxon>Ascomycota</taxon>
        <taxon>Pezizomycotina</taxon>
        <taxon>Sordariomycetes</taxon>
        <taxon>Xylariomycetidae</taxon>
        <taxon>Xylariales</taxon>
        <taxon>Microdochiaceae</taxon>
        <taxon>Microdochium</taxon>
    </lineage>
</organism>
<keyword evidence="1" id="KW-0812">Transmembrane</keyword>
<accession>A0A9P8YC87</accession>
<gene>
    <name evidence="2" type="ORF">B0I36DRAFT_318740</name>
</gene>
<reference evidence="2" key="1">
    <citation type="journal article" date="2021" name="Nat. Commun.">
        <title>Genetic determinants of endophytism in the Arabidopsis root mycobiome.</title>
        <authorList>
            <person name="Mesny F."/>
            <person name="Miyauchi S."/>
            <person name="Thiergart T."/>
            <person name="Pickel B."/>
            <person name="Atanasova L."/>
            <person name="Karlsson M."/>
            <person name="Huettel B."/>
            <person name="Barry K.W."/>
            <person name="Haridas S."/>
            <person name="Chen C."/>
            <person name="Bauer D."/>
            <person name="Andreopoulos W."/>
            <person name="Pangilinan J."/>
            <person name="LaButti K."/>
            <person name="Riley R."/>
            <person name="Lipzen A."/>
            <person name="Clum A."/>
            <person name="Drula E."/>
            <person name="Henrissat B."/>
            <person name="Kohler A."/>
            <person name="Grigoriev I.V."/>
            <person name="Martin F.M."/>
            <person name="Hacquard S."/>
        </authorList>
    </citation>
    <scope>NUCLEOTIDE SEQUENCE</scope>
    <source>
        <strain evidence="2">MPI-CAGE-CH-0230</strain>
    </source>
</reference>
<keyword evidence="3" id="KW-1185">Reference proteome</keyword>
<dbReference type="GeneID" id="70182877"/>
<protein>
    <submittedName>
        <fullName evidence="2">Uncharacterized protein</fullName>
    </submittedName>
</protein>
<feature type="transmembrane region" description="Helical" evidence="1">
    <location>
        <begin position="67"/>
        <end position="92"/>
    </location>
</feature>
<proteinExistence type="predicted"/>
<dbReference type="Proteomes" id="UP000756346">
    <property type="component" value="Unassembled WGS sequence"/>
</dbReference>
<keyword evidence="1" id="KW-0472">Membrane</keyword>
<comment type="caution">
    <text evidence="2">The sequence shown here is derived from an EMBL/GenBank/DDBJ whole genome shotgun (WGS) entry which is preliminary data.</text>
</comment>
<evidence type="ECO:0000313" key="3">
    <source>
        <dbReference type="Proteomes" id="UP000756346"/>
    </source>
</evidence>
<name>A0A9P8YC87_9PEZI</name>
<dbReference type="AlphaFoldDB" id="A0A9P8YC87"/>
<dbReference type="EMBL" id="JAGTJQ010000003">
    <property type="protein sequence ID" value="KAH7035617.1"/>
    <property type="molecule type" value="Genomic_DNA"/>
</dbReference>
<evidence type="ECO:0000313" key="2">
    <source>
        <dbReference type="EMBL" id="KAH7035617.1"/>
    </source>
</evidence>
<keyword evidence="1" id="KW-1133">Transmembrane helix</keyword>
<dbReference type="RefSeq" id="XP_046015710.1">
    <property type="nucleotide sequence ID" value="XM_046153331.1"/>
</dbReference>
<evidence type="ECO:0000256" key="1">
    <source>
        <dbReference type="SAM" id="Phobius"/>
    </source>
</evidence>